<protein>
    <recommendedName>
        <fullName evidence="1">Microcystinase C</fullName>
        <shortName evidence="1">MlrC</shortName>
    </recommendedName>
</protein>
<dbReference type="InterPro" id="IPR015995">
    <property type="entry name" value="MlrC_N"/>
</dbReference>
<dbReference type="InterPro" id="IPR010799">
    <property type="entry name" value="MlrC_C"/>
</dbReference>
<evidence type="ECO:0000313" key="5">
    <source>
        <dbReference type="Proteomes" id="UP000278222"/>
    </source>
</evidence>
<name>A0A3N1KUE7_9PROT</name>
<dbReference type="AlphaFoldDB" id="A0A3N1KUE7"/>
<keyword evidence="1" id="KW-0378">Hydrolase</keyword>
<comment type="cofactor">
    <cofactor evidence="1">
        <name>Zn(2+)</name>
        <dbReference type="ChEBI" id="CHEBI:29105"/>
    </cofactor>
    <text evidence="1">Binds 1 zinc ion per subunit.</text>
</comment>
<keyword evidence="1" id="KW-0479">Metal-binding</keyword>
<dbReference type="OrthoDB" id="9782658at2"/>
<keyword evidence="1" id="KW-0645">Protease</keyword>
<proteinExistence type="inferred from homology"/>
<dbReference type="EMBL" id="RJKX01000015">
    <property type="protein sequence ID" value="ROP84201.1"/>
    <property type="molecule type" value="Genomic_DNA"/>
</dbReference>
<comment type="similarity">
    <text evidence="1">Belongs to the peptidase M81 family.</text>
</comment>
<dbReference type="GO" id="GO:0046872">
    <property type="term" value="F:metal ion binding"/>
    <property type="evidence" value="ECO:0007669"/>
    <property type="project" value="UniProtKB-KW"/>
</dbReference>
<dbReference type="InterPro" id="IPR009197">
    <property type="entry name" value="MlrC"/>
</dbReference>
<accession>A0A3N1KUE7</accession>
<evidence type="ECO:0000256" key="1">
    <source>
        <dbReference type="PIRNR" id="PIRNR012702"/>
    </source>
</evidence>
<evidence type="ECO:0000259" key="2">
    <source>
        <dbReference type="Pfam" id="PF07171"/>
    </source>
</evidence>
<dbReference type="PIRSF" id="PIRSF012702">
    <property type="entry name" value="UCP012702"/>
    <property type="match status" value="1"/>
</dbReference>
<evidence type="ECO:0000259" key="3">
    <source>
        <dbReference type="Pfam" id="PF07364"/>
    </source>
</evidence>
<organism evidence="4 5">
    <name type="scientific">Stella humosa</name>
    <dbReference type="NCBI Taxonomy" id="94"/>
    <lineage>
        <taxon>Bacteria</taxon>
        <taxon>Pseudomonadati</taxon>
        <taxon>Pseudomonadota</taxon>
        <taxon>Alphaproteobacteria</taxon>
        <taxon>Rhodospirillales</taxon>
        <taxon>Stellaceae</taxon>
        <taxon>Stella</taxon>
    </lineage>
</organism>
<keyword evidence="5" id="KW-1185">Reference proteome</keyword>
<comment type="caution">
    <text evidence="4">The sequence shown here is derived from an EMBL/GenBank/DDBJ whole genome shotgun (WGS) entry which is preliminary data.</text>
</comment>
<comment type="function">
    <text evidence="1">Involved in peptidolytic degradation of cyclic heptapeptide hepatotoxin microcystin (MC).</text>
</comment>
<keyword evidence="1" id="KW-0482">Metalloprotease</keyword>
<dbReference type="GO" id="GO:0008237">
    <property type="term" value="F:metallopeptidase activity"/>
    <property type="evidence" value="ECO:0007669"/>
    <property type="project" value="UniProtKB-KW"/>
</dbReference>
<dbReference type="Proteomes" id="UP000278222">
    <property type="component" value="Unassembled WGS sequence"/>
</dbReference>
<feature type="domain" description="Microcystin LR degradation protein MlrC C-terminal" evidence="2">
    <location>
        <begin position="298"/>
        <end position="479"/>
    </location>
</feature>
<feature type="domain" description="Microcystin LR degradation protein MlrC N-terminal" evidence="3">
    <location>
        <begin position="2"/>
        <end position="288"/>
    </location>
</feature>
<gene>
    <name evidence="4" type="ORF">EDC65_3549</name>
</gene>
<reference evidence="4 5" key="1">
    <citation type="submission" date="2018-11" db="EMBL/GenBank/DDBJ databases">
        <title>Genomic Encyclopedia of Type Strains, Phase IV (KMG-IV): sequencing the most valuable type-strain genomes for metagenomic binning, comparative biology and taxonomic classification.</title>
        <authorList>
            <person name="Goeker M."/>
        </authorList>
    </citation>
    <scope>NUCLEOTIDE SEQUENCE [LARGE SCALE GENOMIC DNA]</scope>
    <source>
        <strain evidence="4 5">DSM 5900</strain>
    </source>
</reference>
<dbReference type="Pfam" id="PF07171">
    <property type="entry name" value="MlrC_C"/>
    <property type="match status" value="1"/>
</dbReference>
<evidence type="ECO:0000313" key="4">
    <source>
        <dbReference type="EMBL" id="ROP84201.1"/>
    </source>
</evidence>
<dbReference type="RefSeq" id="WP_123691940.1">
    <property type="nucleotide sequence ID" value="NZ_AP019700.1"/>
</dbReference>
<dbReference type="Pfam" id="PF07364">
    <property type="entry name" value="DUF1485"/>
    <property type="match status" value="1"/>
</dbReference>
<sequence length="493" mass="52236">MRAVVAMMKHETNTFSPVPTPLARFGRGSGEPWYGSAARDAFRGTNTGFGAFLAMAEDAGFDVATPIAASAAPSGLVEAAAYERMSVAILEAVDAGCDVLFLDLHGAMVAESTDDGEGTLLERIRRLKPDLPIAVALDLHANMTDRMVRNCTALVGYKTYPHIDMAATGAHAGRIVMDAVAGRAVPVMAWGSRPMIPHTLRMGHDEAPMGPLLERARAQEAGGLLAVSVFGGFPLADIPQPGLSVVAVADRDGQQAARAALELLDQAWENRAAFVYDSEPLARSVARAKEMTEGPILLVDHADNCASGGTQDTMAVIAEVMRQGLEDVAVFAVVDPEAVAAMVAAGVGAQVTLPLGGKTDMPTIGQDGQPLEVTGTVRAITDGQFTVTGPMSTGSRAYMGRSVVLDTGPVQIVVIEQHHEPFDLGAFRSVGIEPTQKRYLVLKSRIHYRAGFKPIARQVVECDGVGVTSSDYSLFRFRKLNRATYPLVADAQP</sequence>
<dbReference type="GO" id="GO:0006508">
    <property type="term" value="P:proteolysis"/>
    <property type="evidence" value="ECO:0007669"/>
    <property type="project" value="UniProtKB-KW"/>
</dbReference>